<evidence type="ECO:0000313" key="2">
    <source>
        <dbReference type="Proteomes" id="UP000828048"/>
    </source>
</evidence>
<protein>
    <submittedName>
        <fullName evidence="1">Uncharacterized protein</fullName>
    </submittedName>
</protein>
<accession>A0ACB7ZID2</accession>
<evidence type="ECO:0000313" key="1">
    <source>
        <dbReference type="EMBL" id="KAH7865594.1"/>
    </source>
</evidence>
<name>A0ACB7ZID2_9ERIC</name>
<dbReference type="Proteomes" id="UP000828048">
    <property type="component" value="Chromosome 9"/>
</dbReference>
<keyword evidence="2" id="KW-1185">Reference proteome</keyword>
<proteinExistence type="predicted"/>
<comment type="caution">
    <text evidence="1">The sequence shown here is derived from an EMBL/GenBank/DDBJ whole genome shotgun (WGS) entry which is preliminary data.</text>
</comment>
<dbReference type="EMBL" id="CM037159">
    <property type="protein sequence ID" value="KAH7865594.1"/>
    <property type="molecule type" value="Genomic_DNA"/>
</dbReference>
<sequence length="216" mass="23599">MTLNTQPQKPTTLFLCGYVVLTTLFLCLINRSLKLKRSHLAVLARKTVTNHDQVVSEDRHVAVLPFPFSSHASSLLSIVTRLAAATTPNVTFSFYSTSKSIETLFTPAKRVPGNIKPYVVSDGVPDGYVFSGKPQEEINFYIAAVEESLKGVLKAAEAETGQRIGCVMSDAFLWFAGDLAKEMGVPWVSFWCAGANSCAAHFYTDLIMDTVGMHGK</sequence>
<organism evidence="1 2">
    <name type="scientific">Vaccinium darrowii</name>
    <dbReference type="NCBI Taxonomy" id="229202"/>
    <lineage>
        <taxon>Eukaryota</taxon>
        <taxon>Viridiplantae</taxon>
        <taxon>Streptophyta</taxon>
        <taxon>Embryophyta</taxon>
        <taxon>Tracheophyta</taxon>
        <taxon>Spermatophyta</taxon>
        <taxon>Magnoliopsida</taxon>
        <taxon>eudicotyledons</taxon>
        <taxon>Gunneridae</taxon>
        <taxon>Pentapetalae</taxon>
        <taxon>asterids</taxon>
        <taxon>Ericales</taxon>
        <taxon>Ericaceae</taxon>
        <taxon>Vaccinioideae</taxon>
        <taxon>Vaccinieae</taxon>
        <taxon>Vaccinium</taxon>
    </lineage>
</organism>
<gene>
    <name evidence="1" type="ORF">Vadar_008705</name>
</gene>
<reference evidence="1 2" key="1">
    <citation type="journal article" date="2021" name="Hortic Res">
        <title>High-quality reference genome and annotation aids understanding of berry development for evergreen blueberry (Vaccinium darrowii).</title>
        <authorList>
            <person name="Yu J."/>
            <person name="Hulse-Kemp A.M."/>
            <person name="Babiker E."/>
            <person name="Staton M."/>
        </authorList>
    </citation>
    <scope>NUCLEOTIDE SEQUENCE [LARGE SCALE GENOMIC DNA]</scope>
    <source>
        <strain evidence="2">cv. NJ 8807/NJ 8810</strain>
        <tissue evidence="1">Young leaf</tissue>
    </source>
</reference>